<dbReference type="InterPro" id="IPR003593">
    <property type="entry name" value="AAA+_ATPase"/>
</dbReference>
<keyword evidence="4 6" id="KW-0067">ATP-binding</keyword>
<dbReference type="InterPro" id="IPR013563">
    <property type="entry name" value="Oligopep_ABC_C"/>
</dbReference>
<comment type="caution">
    <text evidence="6">The sequence shown here is derived from an EMBL/GenBank/DDBJ whole genome shotgun (WGS) entry which is preliminary data.</text>
</comment>
<dbReference type="NCBIfam" id="NF008453">
    <property type="entry name" value="PRK11308.1"/>
    <property type="match status" value="2"/>
</dbReference>
<dbReference type="GO" id="GO:0016887">
    <property type="term" value="F:ATP hydrolysis activity"/>
    <property type="evidence" value="ECO:0007669"/>
    <property type="project" value="InterPro"/>
</dbReference>
<dbReference type="CDD" id="cd03257">
    <property type="entry name" value="ABC_NikE_OppD_transporters"/>
    <property type="match status" value="2"/>
</dbReference>
<dbReference type="Pfam" id="PF08352">
    <property type="entry name" value="oligo_HPY"/>
    <property type="match status" value="1"/>
</dbReference>
<reference evidence="6 7" key="1">
    <citation type="submission" date="2019-07" db="EMBL/GenBank/DDBJ databases">
        <title>Diversity of Bacteria from Kongsfjorden, Arctic.</title>
        <authorList>
            <person name="Yu Y."/>
        </authorList>
    </citation>
    <scope>NUCLEOTIDE SEQUENCE [LARGE SCALE GENOMIC DNA]</scope>
    <source>
        <strain evidence="6 7">SM1922</strain>
    </source>
</reference>
<feature type="domain" description="ABC transporter" evidence="5">
    <location>
        <begin position="285"/>
        <end position="527"/>
    </location>
</feature>
<organism evidence="6 7">
    <name type="scientific">Vreelandella titanicae</name>
    <dbReference type="NCBI Taxonomy" id="664683"/>
    <lineage>
        <taxon>Bacteria</taxon>
        <taxon>Pseudomonadati</taxon>
        <taxon>Pseudomonadota</taxon>
        <taxon>Gammaproteobacteria</taxon>
        <taxon>Oceanospirillales</taxon>
        <taxon>Halomonadaceae</taxon>
        <taxon>Vreelandella</taxon>
    </lineage>
</organism>
<keyword evidence="3" id="KW-0547">Nucleotide-binding</keyword>
<evidence type="ECO:0000256" key="2">
    <source>
        <dbReference type="ARBA" id="ARBA00022448"/>
    </source>
</evidence>
<protein>
    <submittedName>
        <fullName evidence="6">ABC transporter ATP-binding protein</fullName>
    </submittedName>
</protein>
<dbReference type="InterPro" id="IPR003439">
    <property type="entry name" value="ABC_transporter-like_ATP-bd"/>
</dbReference>
<dbReference type="GO" id="GO:0005524">
    <property type="term" value="F:ATP binding"/>
    <property type="evidence" value="ECO:0007669"/>
    <property type="project" value="UniProtKB-KW"/>
</dbReference>
<evidence type="ECO:0000256" key="4">
    <source>
        <dbReference type="ARBA" id="ARBA00022840"/>
    </source>
</evidence>
<evidence type="ECO:0000313" key="6">
    <source>
        <dbReference type="EMBL" id="TVU91234.1"/>
    </source>
</evidence>
<name>A0A558JCA5_9GAMM</name>
<dbReference type="FunFam" id="3.40.50.300:FF:000016">
    <property type="entry name" value="Oligopeptide ABC transporter ATP-binding component"/>
    <property type="match status" value="2"/>
</dbReference>
<gene>
    <name evidence="6" type="ORF">FQP89_09170</name>
</gene>
<dbReference type="SUPFAM" id="SSF52540">
    <property type="entry name" value="P-loop containing nucleoside triphosphate hydrolases"/>
    <property type="match status" value="2"/>
</dbReference>
<sequence>MSQPLLEIDRLRVDFDLPNGTVTAVKDVSFTLHKGETLALVGESGSGKSITSTAAMGLLPELARATGTIRWHGGSGDENLLTISRKRLRAIRGNEISMIFQEPMTSLNPMHRVGRQIREVLHKHTPLRGNHAYLRVLELLEQVGIPEPKRRIDSFPHELSGGQRQRVMIAMALACEPQLLIADEPTTALDVTVQAQILALLKDLQARYGMAILFITHDLGVVRHLADSVCVMQNGEIVEAEATKALFQSPQHAYTRMLIDANPSGHKAPVPDSAPILLTAQSIGVRFPIKKRLFGPNRYFEAVKNIDLTLRQGQTLGIVGESGSGKTTLGRALLRLVKSHGKIRFDDIDVAQLDRAGMRPLRSRMQVVFQDPFGSLSPRMTVGEIIGEGLRVHQPLLGRAERDALVIQALEEVALDPVHRHRYPHEFSGGQRQRIAIARALVVKPEFLLLDEPTSALDRSVQMTVIELLRDLQQRHGLTYLFISHDLAVVRALADEVIVMRQGEIIEQSDTQSLFNAPRETYTRELMRAAFLDSPGI</sequence>
<dbReference type="InterPro" id="IPR050319">
    <property type="entry name" value="ABC_transp_ATP-bind"/>
</dbReference>
<dbReference type="AlphaFoldDB" id="A0A558JCA5"/>
<dbReference type="InterPro" id="IPR027417">
    <property type="entry name" value="P-loop_NTPase"/>
</dbReference>
<dbReference type="PANTHER" id="PTHR43776">
    <property type="entry name" value="TRANSPORT ATP-BINDING PROTEIN"/>
    <property type="match status" value="1"/>
</dbReference>
<accession>A0A558JCA5</accession>
<evidence type="ECO:0000313" key="7">
    <source>
        <dbReference type="Proteomes" id="UP000317288"/>
    </source>
</evidence>
<dbReference type="Pfam" id="PF00005">
    <property type="entry name" value="ABC_tran"/>
    <property type="match status" value="2"/>
</dbReference>
<dbReference type="PROSITE" id="PS50893">
    <property type="entry name" value="ABC_TRANSPORTER_2"/>
    <property type="match status" value="2"/>
</dbReference>
<dbReference type="RefSeq" id="WP_144810685.1">
    <property type="nucleotide sequence ID" value="NZ_VNFE01000002.1"/>
</dbReference>
<dbReference type="SMART" id="SM00382">
    <property type="entry name" value="AAA"/>
    <property type="match status" value="2"/>
</dbReference>
<dbReference type="Gene3D" id="3.40.50.300">
    <property type="entry name" value="P-loop containing nucleotide triphosphate hydrolases"/>
    <property type="match status" value="2"/>
</dbReference>
<dbReference type="Proteomes" id="UP000317288">
    <property type="component" value="Unassembled WGS sequence"/>
</dbReference>
<dbReference type="EMBL" id="VNFE01000002">
    <property type="protein sequence ID" value="TVU91234.1"/>
    <property type="molecule type" value="Genomic_DNA"/>
</dbReference>
<feature type="domain" description="ABC transporter" evidence="5">
    <location>
        <begin position="6"/>
        <end position="259"/>
    </location>
</feature>
<dbReference type="PANTHER" id="PTHR43776:SF7">
    <property type="entry name" value="D,D-DIPEPTIDE TRANSPORT ATP-BINDING PROTEIN DDPF-RELATED"/>
    <property type="match status" value="1"/>
</dbReference>
<dbReference type="PROSITE" id="PS00211">
    <property type="entry name" value="ABC_TRANSPORTER_1"/>
    <property type="match status" value="2"/>
</dbReference>
<dbReference type="GO" id="GO:0055085">
    <property type="term" value="P:transmembrane transport"/>
    <property type="evidence" value="ECO:0007669"/>
    <property type="project" value="UniProtKB-ARBA"/>
</dbReference>
<proteinExistence type="inferred from homology"/>
<evidence type="ECO:0000256" key="3">
    <source>
        <dbReference type="ARBA" id="ARBA00022741"/>
    </source>
</evidence>
<dbReference type="GO" id="GO:0015833">
    <property type="term" value="P:peptide transport"/>
    <property type="evidence" value="ECO:0007669"/>
    <property type="project" value="InterPro"/>
</dbReference>
<dbReference type="InterPro" id="IPR017871">
    <property type="entry name" value="ABC_transporter-like_CS"/>
</dbReference>
<evidence type="ECO:0000259" key="5">
    <source>
        <dbReference type="PROSITE" id="PS50893"/>
    </source>
</evidence>
<evidence type="ECO:0000256" key="1">
    <source>
        <dbReference type="ARBA" id="ARBA00005417"/>
    </source>
</evidence>
<dbReference type="NCBIfam" id="NF007739">
    <property type="entry name" value="PRK10419.1"/>
    <property type="match status" value="2"/>
</dbReference>
<comment type="similarity">
    <text evidence="1">Belongs to the ABC transporter superfamily.</text>
</comment>
<keyword evidence="2" id="KW-0813">Transport</keyword>